<sequence>MIDPHDVLFNFNNTFPVCLIVDNFSASNFLTFSLLKKSPEEIINRIISAIKSFKIIPEPRNMNSFVKI</sequence>
<dbReference type="InParanoid" id="L0P7Y9"/>
<dbReference type="Proteomes" id="UP000010422">
    <property type="component" value="Unassembled WGS sequence"/>
</dbReference>
<dbReference type="VEuPathDB" id="FungiDB:PNEJI1_003003"/>
<comment type="caution">
    <text evidence="1">The sequence shown here is derived from an EMBL/GenBank/DDBJ whole genome shotgun (WGS) entry which is preliminary data.</text>
</comment>
<proteinExistence type="predicted"/>
<dbReference type="EMBL" id="CAKM01000028">
    <property type="protein sequence ID" value="CCJ28209.1"/>
    <property type="molecule type" value="Genomic_DNA"/>
</dbReference>
<accession>L0P7Y9</accession>
<protein>
    <submittedName>
        <fullName evidence="1">Uncharacterized protein</fullName>
    </submittedName>
</protein>
<gene>
    <name evidence="1" type="ORF">PNEJI1_003003</name>
</gene>
<reference evidence="1 2" key="1">
    <citation type="journal article" date="2012" name="MBio">
        <title>De novo assembly of the Pneumocystis jirovecii genome from a single bronchoalveolar lavage fluid specimen from a patient.</title>
        <authorList>
            <person name="Cisse O.H."/>
            <person name="Pagni M."/>
            <person name="Hauser P.M."/>
        </authorList>
    </citation>
    <scope>NUCLEOTIDE SEQUENCE [LARGE SCALE GENOMIC DNA]</scope>
    <source>
        <strain evidence="1 2">SE8</strain>
    </source>
</reference>
<evidence type="ECO:0000313" key="2">
    <source>
        <dbReference type="Proteomes" id="UP000010422"/>
    </source>
</evidence>
<organism evidence="2">
    <name type="scientific">Pneumocystis jirovecii</name>
    <name type="common">Human pneumocystis pneumonia agent</name>
    <dbReference type="NCBI Taxonomy" id="42068"/>
    <lineage>
        <taxon>Eukaryota</taxon>
        <taxon>Fungi</taxon>
        <taxon>Dikarya</taxon>
        <taxon>Ascomycota</taxon>
        <taxon>Taphrinomycotina</taxon>
        <taxon>Pneumocystomycetes</taxon>
        <taxon>Pneumocystaceae</taxon>
        <taxon>Pneumocystis</taxon>
    </lineage>
</organism>
<name>L0P7Y9_PNEJI</name>
<dbReference type="AlphaFoldDB" id="L0P7Y9"/>
<evidence type="ECO:0000313" key="1">
    <source>
        <dbReference type="EMBL" id="CCJ28209.1"/>
    </source>
</evidence>